<dbReference type="PROSITE" id="PS50294">
    <property type="entry name" value="WD_REPEATS_REGION"/>
    <property type="match status" value="6"/>
</dbReference>
<dbReference type="PROSITE" id="PS00678">
    <property type="entry name" value="WD_REPEATS_1"/>
    <property type="match status" value="3"/>
</dbReference>
<dbReference type="Proteomes" id="UP000008370">
    <property type="component" value="Unassembled WGS sequence"/>
</dbReference>
<dbReference type="GeneID" id="18914969"/>
<dbReference type="SMART" id="SM00320">
    <property type="entry name" value="WD40"/>
    <property type="match status" value="9"/>
</dbReference>
<organism evidence="5 6">
    <name type="scientific">Phanerochaete carnosa (strain HHB-10118-sp)</name>
    <name type="common">White-rot fungus</name>
    <name type="synonym">Peniophora carnosa</name>
    <dbReference type="NCBI Taxonomy" id="650164"/>
    <lineage>
        <taxon>Eukaryota</taxon>
        <taxon>Fungi</taxon>
        <taxon>Dikarya</taxon>
        <taxon>Basidiomycota</taxon>
        <taxon>Agaricomycotina</taxon>
        <taxon>Agaricomycetes</taxon>
        <taxon>Polyporales</taxon>
        <taxon>Phanerochaetaceae</taxon>
        <taxon>Phanerochaete</taxon>
    </lineage>
</organism>
<feature type="repeat" description="WD" evidence="3">
    <location>
        <begin position="982"/>
        <end position="1016"/>
    </location>
</feature>
<dbReference type="STRING" id="650164.K5WKD8"/>
<dbReference type="PANTHER" id="PTHR19848:SF8">
    <property type="entry name" value="F-BOX AND WD REPEAT DOMAIN CONTAINING 7"/>
    <property type="match status" value="1"/>
</dbReference>
<dbReference type="InterPro" id="IPR020472">
    <property type="entry name" value="WD40_PAC1"/>
</dbReference>
<evidence type="ECO:0000313" key="5">
    <source>
        <dbReference type="EMBL" id="EKM59845.1"/>
    </source>
</evidence>
<dbReference type="OrthoDB" id="2658414at2759"/>
<feature type="repeat" description="WD" evidence="3">
    <location>
        <begin position="1059"/>
        <end position="1100"/>
    </location>
</feature>
<protein>
    <recommendedName>
        <fullName evidence="4">Nephrocystin 3-like N-terminal domain-containing protein</fullName>
    </recommendedName>
</protein>
<dbReference type="SUPFAM" id="SSF50998">
    <property type="entry name" value="Quinoprotein alcohol dehydrogenase-like"/>
    <property type="match status" value="1"/>
</dbReference>
<evidence type="ECO:0000313" key="6">
    <source>
        <dbReference type="Proteomes" id="UP000008370"/>
    </source>
</evidence>
<feature type="repeat" description="WD" evidence="3">
    <location>
        <begin position="758"/>
        <end position="790"/>
    </location>
</feature>
<dbReference type="PRINTS" id="PR00320">
    <property type="entry name" value="GPROTEINBRPT"/>
</dbReference>
<dbReference type="PANTHER" id="PTHR19848">
    <property type="entry name" value="WD40 REPEAT PROTEIN"/>
    <property type="match status" value="1"/>
</dbReference>
<dbReference type="KEGG" id="pco:PHACADRAFT_250592"/>
<proteinExistence type="predicted"/>
<accession>K5WKD8</accession>
<dbReference type="Pfam" id="PF24883">
    <property type="entry name" value="NPHP3_N"/>
    <property type="match status" value="1"/>
</dbReference>
<dbReference type="Pfam" id="PF00400">
    <property type="entry name" value="WD40"/>
    <property type="match status" value="8"/>
</dbReference>
<dbReference type="CDD" id="cd00200">
    <property type="entry name" value="WD40"/>
    <property type="match status" value="2"/>
</dbReference>
<keyword evidence="1 3" id="KW-0853">WD repeat</keyword>
<dbReference type="HOGENOM" id="CLU_000288_6_3_1"/>
<dbReference type="Gene3D" id="2.130.10.10">
    <property type="entry name" value="YVTN repeat-like/Quinoprotein amine dehydrogenase"/>
    <property type="match status" value="4"/>
</dbReference>
<feature type="domain" description="Nephrocystin 3-like N-terminal" evidence="4">
    <location>
        <begin position="2"/>
        <end position="98"/>
    </location>
</feature>
<feature type="repeat" description="WD" evidence="3">
    <location>
        <begin position="544"/>
        <end position="585"/>
    </location>
</feature>
<dbReference type="PROSITE" id="PS50082">
    <property type="entry name" value="WD_REPEATS_2"/>
    <property type="match status" value="7"/>
</dbReference>
<evidence type="ECO:0000256" key="1">
    <source>
        <dbReference type="ARBA" id="ARBA00022574"/>
    </source>
</evidence>
<feature type="non-terminal residue" evidence="5">
    <location>
        <position position="1217"/>
    </location>
</feature>
<keyword evidence="6" id="KW-1185">Reference proteome</keyword>
<dbReference type="InParanoid" id="K5WKD8"/>
<dbReference type="InterPro" id="IPR056884">
    <property type="entry name" value="NPHP3-like_N"/>
</dbReference>
<evidence type="ECO:0000259" key="4">
    <source>
        <dbReference type="Pfam" id="PF24883"/>
    </source>
</evidence>
<keyword evidence="2" id="KW-0677">Repeat</keyword>
<dbReference type="RefSeq" id="XP_007392398.1">
    <property type="nucleotide sequence ID" value="XM_007392336.1"/>
</dbReference>
<name>K5WKD8_PHACS</name>
<dbReference type="EMBL" id="JH930469">
    <property type="protein sequence ID" value="EKM59845.1"/>
    <property type="molecule type" value="Genomic_DNA"/>
</dbReference>
<dbReference type="AlphaFoldDB" id="K5WKD8"/>
<feature type="repeat" description="WD" evidence="3">
    <location>
        <begin position="1017"/>
        <end position="1058"/>
    </location>
</feature>
<feature type="repeat" description="WD" evidence="3">
    <location>
        <begin position="586"/>
        <end position="627"/>
    </location>
</feature>
<dbReference type="InterPro" id="IPR019775">
    <property type="entry name" value="WD40_repeat_CS"/>
</dbReference>
<reference evidence="5 6" key="1">
    <citation type="journal article" date="2012" name="BMC Genomics">
        <title>Comparative genomics of the white-rot fungi, Phanerochaete carnosa and P. chrysosporium, to elucidate the genetic basis of the distinct wood types they colonize.</title>
        <authorList>
            <person name="Suzuki H."/>
            <person name="MacDonald J."/>
            <person name="Syed K."/>
            <person name="Salamov A."/>
            <person name="Hori C."/>
            <person name="Aerts A."/>
            <person name="Henrissat B."/>
            <person name="Wiebenga A."/>
            <person name="vanKuyk P.A."/>
            <person name="Barry K."/>
            <person name="Lindquist E."/>
            <person name="LaButti K."/>
            <person name="Lapidus A."/>
            <person name="Lucas S."/>
            <person name="Coutinho P."/>
            <person name="Gong Y."/>
            <person name="Samejima M."/>
            <person name="Mahadevan R."/>
            <person name="Abou-Zaid M."/>
            <person name="de Vries R.P."/>
            <person name="Igarashi K."/>
            <person name="Yadav J.S."/>
            <person name="Grigoriev I.V."/>
            <person name="Master E.R."/>
        </authorList>
    </citation>
    <scope>NUCLEOTIDE SEQUENCE [LARGE SCALE GENOMIC DNA]</scope>
    <source>
        <strain evidence="5 6">HHB-10118-sp</strain>
    </source>
</reference>
<dbReference type="InterPro" id="IPR011047">
    <property type="entry name" value="Quinoprotein_ADH-like_sf"/>
</dbReference>
<gene>
    <name evidence="5" type="ORF">PHACADRAFT_250592</name>
</gene>
<evidence type="ECO:0000256" key="2">
    <source>
        <dbReference type="ARBA" id="ARBA00022737"/>
    </source>
</evidence>
<dbReference type="InterPro" id="IPR036322">
    <property type="entry name" value="WD40_repeat_dom_sf"/>
</dbReference>
<dbReference type="InterPro" id="IPR015943">
    <property type="entry name" value="WD40/YVTN_repeat-like_dom_sf"/>
</dbReference>
<dbReference type="InterPro" id="IPR001680">
    <property type="entry name" value="WD40_rpt"/>
</dbReference>
<evidence type="ECO:0000256" key="3">
    <source>
        <dbReference type="PROSITE-ProRule" id="PRU00221"/>
    </source>
</evidence>
<feature type="repeat" description="WD" evidence="3">
    <location>
        <begin position="509"/>
        <end position="534"/>
    </location>
</feature>
<dbReference type="SUPFAM" id="SSF50978">
    <property type="entry name" value="WD40 repeat-like"/>
    <property type="match status" value="1"/>
</dbReference>
<sequence>MIFTTIAYQLGLFHRPHRDLVAQVLQKDPLIVYSSVTRQFEELILQPLTQLRDSFPPCVVVIDALDECRDSQVTSAVLSTLLKHAEDLSPLRFFITSRPEQHIVGSFDTPDYRNAFGKLVLHEISLPLVTVDITRYFTATLSDIRRRFKLPESWPEKADIETLSKMANGLFIFAATAVKFIGDRNYNDPVGQLKMLTSAAISLGSHRLLDELYLQVLDTAFPDVSKGLSGRIKSVLGSIVVAQDPLPIASLARLTDLASDTAYASLLGLHSVLVVPSSEESESNIRIIHPTFAEFLLDSDRCTSRSFVINSRAQHTLLLRGCLKALKELKRDICDIRDPSVLNIEVDGLAMRVEKAIPPHLRYPCRHWYTHLVGGEVSDEILDGLLEFSQKDLVHWVEACSLLGVLRDAISGLSESQRKLRDVDDERARRTVLLLNDCERLIVGYFPAISGSALQLYYLILSLVPKKTTLGQIYAHECLAESSVKVIGGVADSWDACLGTVTAHEGELVRAIDFPPDSRTIVSSGDDHKIRIWDALTCTLLLVLPGHSGYVFSVKYSPDGARIASAADDHTVKIWDAVSGMLLRTLEGHTNRVQCVVFTPDGRRIVSGSDDNSVKIWDAETGSCLTTLTEHQDAIISVAVSPDGLWMVSSAPDFVCLWSMEVPYIHRVLLKRKREGLFYSVTFTPDSFKVLTAPLWAGQLSVWDVKTAERLYNLRLSGRPSRSIRSPSLFPAGDKFAYGSGESVVVLDLAHGETQQSFAGHTDVVTCVAYNRDGTRIASCSVDGTVRLWNATQDAVNMPQHGSTLRSFTPSSNEPVDCRLTVFSQNGSRALLTRDNDSTEVYKTDRWDWAYKPLSLPSECAHYTAFSPDDAVILTAPEGRNGEVTLRDAASGSLRVRWKGAVSITDWHVPIQSPLMWSVMLGYMPHCFGGQSSSIMFSLDSRYLLTGTISAASNSGEHAAYLWDVTTGKLIREFVGHSGDVLSGIAFSLDGRRIATGSRDETVIVWEAATGARVATCSGHGDWVRSVAFSPNGERVVSGGDDHCIHMWSAEEGELLQSFEGHTSWVSSVAFSPGGDVVISSSRDDTMRLWDINTGACLLVLNPGTWSSTVRLSPDGSGILVGDDDRLVQLWAPLDVDAQATTSLPWLPRRTWPMYYIDDGWLFSMTPTRRTRLCWLPVDWRGLVGYHGQNVVFGRQGARLNFSGLSNYLESLRTDHT</sequence>